<sequence length="419" mass="47539">MTDDACAPGFTEDHRWYLVAVLGTTLSVISLFCNSLTALILLKKRYAHFFFLGLLAASDTFLSLCYGPVIAMDAIINRLHIVWLAQGYRYYVLPLLALCHVSMTFSCLMIILGSIERYLITVKSAKLGWWRRHRMLLAFAMMLLALFLRGTEIVEYTHVKNEDCVGLTEYTPMTTDIVQDYLYGTVFRFYLRNILTVFVPFILLAYLNIRVVNTLRSQQRSATMFRFGSSEHKLKIRSATRLLVLVVFSYLIANFLNVVVTAWEYIDFDSTQEFFALYEVITDIISVLYIFTCATRLGVYVACNEELRKAYYEHICCCAHRPYSTQLSLEAKNASKTIADENGSANLMHLSSRGTDFDRIALAIASGHVASPNEDPRDLQSFVYIDSNGQTNGTVVIENPCVSYHNWSTDHAVDNGDAV</sequence>
<feature type="transmembrane region" description="Helical" evidence="5">
    <location>
        <begin position="91"/>
        <end position="115"/>
    </location>
</feature>
<keyword evidence="3 5" id="KW-1133">Transmembrane helix</keyword>
<reference evidence="7" key="1">
    <citation type="journal article" date="2013" name="Genetics">
        <title>The draft genome and transcriptome of Panagrellus redivivus are shaped by the harsh demands of a free-living lifestyle.</title>
        <authorList>
            <person name="Srinivasan J."/>
            <person name="Dillman A.R."/>
            <person name="Macchietto M.G."/>
            <person name="Heikkinen L."/>
            <person name="Lakso M."/>
            <person name="Fracchia K.M."/>
            <person name="Antoshechkin I."/>
            <person name="Mortazavi A."/>
            <person name="Wong G."/>
            <person name="Sternberg P.W."/>
        </authorList>
    </citation>
    <scope>NUCLEOTIDE SEQUENCE [LARGE SCALE GENOMIC DNA]</scope>
    <source>
        <strain evidence="7">MT8872</strain>
    </source>
</reference>
<dbReference type="Gene3D" id="1.20.1070.10">
    <property type="entry name" value="Rhodopsin 7-helix transmembrane proteins"/>
    <property type="match status" value="1"/>
</dbReference>
<dbReference type="InterPro" id="IPR000276">
    <property type="entry name" value="GPCR_Rhodpsn"/>
</dbReference>
<protein>
    <submittedName>
        <fullName evidence="8">G_PROTEIN_RECEP_F1_2 domain-containing protein</fullName>
    </submittedName>
</protein>
<dbReference type="Pfam" id="PF00001">
    <property type="entry name" value="7tm_1"/>
    <property type="match status" value="1"/>
</dbReference>
<accession>A0A7E4USK2</accession>
<evidence type="ECO:0000256" key="3">
    <source>
        <dbReference type="ARBA" id="ARBA00022989"/>
    </source>
</evidence>
<dbReference type="InterPro" id="IPR017452">
    <property type="entry name" value="GPCR_Rhodpsn_7TM"/>
</dbReference>
<keyword evidence="4 5" id="KW-0472">Membrane</keyword>
<dbReference type="GO" id="GO:0016020">
    <property type="term" value="C:membrane"/>
    <property type="evidence" value="ECO:0007669"/>
    <property type="project" value="UniProtKB-SubCell"/>
</dbReference>
<feature type="transmembrane region" description="Helical" evidence="5">
    <location>
        <begin position="242"/>
        <end position="263"/>
    </location>
</feature>
<dbReference type="AlphaFoldDB" id="A0A7E4USK2"/>
<feature type="transmembrane region" description="Helical" evidence="5">
    <location>
        <begin position="16"/>
        <end position="42"/>
    </location>
</feature>
<evidence type="ECO:0000259" key="6">
    <source>
        <dbReference type="PROSITE" id="PS50262"/>
    </source>
</evidence>
<evidence type="ECO:0000256" key="1">
    <source>
        <dbReference type="ARBA" id="ARBA00004370"/>
    </source>
</evidence>
<evidence type="ECO:0000313" key="8">
    <source>
        <dbReference type="WBParaSite" id="Pan_g12313.t1"/>
    </source>
</evidence>
<evidence type="ECO:0000256" key="2">
    <source>
        <dbReference type="ARBA" id="ARBA00022692"/>
    </source>
</evidence>
<dbReference type="PANTHER" id="PTHR46709:SF5">
    <property type="entry name" value="G-PROTEIN COUPLED RECEPTORS FAMILY 1 PROFILE DOMAIN-CONTAINING PROTEIN"/>
    <property type="match status" value="1"/>
</dbReference>
<proteinExistence type="predicted"/>
<keyword evidence="2 5" id="KW-0812">Transmembrane</keyword>
<dbReference type="PANTHER" id="PTHR46709">
    <property type="entry name" value="PROTEIN CBG23488-RELATED"/>
    <property type="match status" value="1"/>
</dbReference>
<organism evidence="7 8">
    <name type="scientific">Panagrellus redivivus</name>
    <name type="common">Microworm</name>
    <dbReference type="NCBI Taxonomy" id="6233"/>
    <lineage>
        <taxon>Eukaryota</taxon>
        <taxon>Metazoa</taxon>
        <taxon>Ecdysozoa</taxon>
        <taxon>Nematoda</taxon>
        <taxon>Chromadorea</taxon>
        <taxon>Rhabditida</taxon>
        <taxon>Tylenchina</taxon>
        <taxon>Panagrolaimomorpha</taxon>
        <taxon>Panagrolaimoidea</taxon>
        <taxon>Panagrolaimidae</taxon>
        <taxon>Panagrellus</taxon>
    </lineage>
</organism>
<evidence type="ECO:0000313" key="7">
    <source>
        <dbReference type="Proteomes" id="UP000492821"/>
    </source>
</evidence>
<dbReference type="SUPFAM" id="SSF81321">
    <property type="entry name" value="Family A G protein-coupled receptor-like"/>
    <property type="match status" value="1"/>
</dbReference>
<evidence type="ECO:0000256" key="4">
    <source>
        <dbReference type="ARBA" id="ARBA00023136"/>
    </source>
</evidence>
<evidence type="ECO:0000256" key="5">
    <source>
        <dbReference type="SAM" id="Phobius"/>
    </source>
</evidence>
<feature type="transmembrane region" description="Helical" evidence="5">
    <location>
        <begin position="49"/>
        <end position="71"/>
    </location>
</feature>
<dbReference type="Proteomes" id="UP000492821">
    <property type="component" value="Unassembled WGS sequence"/>
</dbReference>
<keyword evidence="7" id="KW-1185">Reference proteome</keyword>
<comment type="subcellular location">
    <subcellularLocation>
        <location evidence="1">Membrane</location>
    </subcellularLocation>
</comment>
<feature type="domain" description="G-protein coupled receptors family 1 profile" evidence="6">
    <location>
        <begin position="23"/>
        <end position="300"/>
    </location>
</feature>
<dbReference type="WBParaSite" id="Pan_g12313.t1">
    <property type="protein sequence ID" value="Pan_g12313.t1"/>
    <property type="gene ID" value="Pan_g12313"/>
</dbReference>
<feature type="transmembrane region" description="Helical" evidence="5">
    <location>
        <begin position="275"/>
        <end position="299"/>
    </location>
</feature>
<feature type="transmembrane region" description="Helical" evidence="5">
    <location>
        <begin position="189"/>
        <end position="209"/>
    </location>
</feature>
<dbReference type="GO" id="GO:0004930">
    <property type="term" value="F:G protein-coupled receptor activity"/>
    <property type="evidence" value="ECO:0007669"/>
    <property type="project" value="InterPro"/>
</dbReference>
<dbReference type="CDD" id="cd14978">
    <property type="entry name" value="7tmA_FMRFamide_R-like"/>
    <property type="match status" value="1"/>
</dbReference>
<dbReference type="PROSITE" id="PS50262">
    <property type="entry name" value="G_PROTEIN_RECEP_F1_2"/>
    <property type="match status" value="1"/>
</dbReference>
<feature type="transmembrane region" description="Helical" evidence="5">
    <location>
        <begin position="135"/>
        <end position="151"/>
    </location>
</feature>
<reference evidence="8" key="2">
    <citation type="submission" date="2020-10" db="UniProtKB">
        <authorList>
            <consortium name="WormBaseParasite"/>
        </authorList>
    </citation>
    <scope>IDENTIFICATION</scope>
</reference>
<name>A0A7E4USK2_PANRE</name>